<evidence type="ECO:0000313" key="4">
    <source>
        <dbReference type="EMBL" id="CAD7704675.1"/>
    </source>
</evidence>
<comment type="caution">
    <text evidence="4">The sequence shown here is derived from an EMBL/GenBank/DDBJ whole genome shotgun (WGS) entry which is preliminary data.</text>
</comment>
<dbReference type="PANTHER" id="PTHR24276:SF98">
    <property type="entry name" value="FI18310P1-RELATED"/>
    <property type="match status" value="1"/>
</dbReference>
<evidence type="ECO:0000256" key="1">
    <source>
        <dbReference type="ARBA" id="ARBA00023157"/>
    </source>
</evidence>
<evidence type="ECO:0000259" key="3">
    <source>
        <dbReference type="PROSITE" id="PS50240"/>
    </source>
</evidence>
<dbReference type="PROSITE" id="PS50240">
    <property type="entry name" value="TRYPSIN_DOM"/>
    <property type="match status" value="1"/>
</dbReference>
<accession>A0A8S1JCG8</accession>
<keyword evidence="2" id="KW-0732">Signal</keyword>
<dbReference type="AlphaFoldDB" id="A0A8S1JCG8"/>
<protein>
    <recommendedName>
        <fullName evidence="3">Peptidase S1 domain-containing protein</fullName>
    </recommendedName>
</protein>
<dbReference type="Pfam" id="PF00089">
    <property type="entry name" value="Trypsin"/>
    <property type="match status" value="1"/>
</dbReference>
<gene>
    <name evidence="4" type="ORF">OSTQU699_LOCUS10030</name>
</gene>
<feature type="chain" id="PRO_5035921904" description="Peptidase S1 domain-containing protein" evidence="2">
    <location>
        <begin position="18"/>
        <end position="267"/>
    </location>
</feature>
<dbReference type="PANTHER" id="PTHR24276">
    <property type="entry name" value="POLYSERASE-RELATED"/>
    <property type="match status" value="1"/>
</dbReference>
<feature type="signal peptide" evidence="2">
    <location>
        <begin position="1"/>
        <end position="17"/>
    </location>
</feature>
<dbReference type="InterPro" id="IPR050430">
    <property type="entry name" value="Peptidase_S1"/>
</dbReference>
<dbReference type="EMBL" id="CAJHUC010002942">
    <property type="protein sequence ID" value="CAD7704675.1"/>
    <property type="molecule type" value="Genomic_DNA"/>
</dbReference>
<dbReference type="InterPro" id="IPR043504">
    <property type="entry name" value="Peptidase_S1_PA_chymotrypsin"/>
</dbReference>
<evidence type="ECO:0000313" key="5">
    <source>
        <dbReference type="Proteomes" id="UP000708148"/>
    </source>
</evidence>
<feature type="domain" description="Peptidase S1" evidence="3">
    <location>
        <begin position="72"/>
        <end position="267"/>
    </location>
</feature>
<dbReference type="OrthoDB" id="513101at2759"/>
<dbReference type="SMART" id="SM00020">
    <property type="entry name" value="Tryp_SPc"/>
    <property type="match status" value="1"/>
</dbReference>
<dbReference type="InterPro" id="IPR009003">
    <property type="entry name" value="Peptidase_S1_PA"/>
</dbReference>
<dbReference type="SUPFAM" id="SSF50494">
    <property type="entry name" value="Trypsin-like serine proteases"/>
    <property type="match status" value="1"/>
</dbReference>
<reference evidence="4" key="1">
    <citation type="submission" date="2020-12" db="EMBL/GenBank/DDBJ databases">
        <authorList>
            <person name="Iha C."/>
        </authorList>
    </citation>
    <scope>NUCLEOTIDE SEQUENCE</scope>
</reference>
<keyword evidence="5" id="KW-1185">Reference proteome</keyword>
<dbReference type="Gene3D" id="2.40.10.10">
    <property type="entry name" value="Trypsin-like serine proteases"/>
    <property type="match status" value="2"/>
</dbReference>
<keyword evidence="1" id="KW-1015">Disulfide bond</keyword>
<dbReference type="GO" id="GO:0006508">
    <property type="term" value="P:proteolysis"/>
    <property type="evidence" value="ECO:0007669"/>
    <property type="project" value="InterPro"/>
</dbReference>
<dbReference type="InterPro" id="IPR001254">
    <property type="entry name" value="Trypsin_dom"/>
</dbReference>
<dbReference type="GO" id="GO:0004252">
    <property type="term" value="F:serine-type endopeptidase activity"/>
    <property type="evidence" value="ECO:0007669"/>
    <property type="project" value="InterPro"/>
</dbReference>
<evidence type="ECO:0000256" key="2">
    <source>
        <dbReference type="SAM" id="SignalP"/>
    </source>
</evidence>
<name>A0A8S1JCG8_9CHLO</name>
<organism evidence="4 5">
    <name type="scientific">Ostreobium quekettii</name>
    <dbReference type="NCBI Taxonomy" id="121088"/>
    <lineage>
        <taxon>Eukaryota</taxon>
        <taxon>Viridiplantae</taxon>
        <taxon>Chlorophyta</taxon>
        <taxon>core chlorophytes</taxon>
        <taxon>Ulvophyceae</taxon>
        <taxon>TCBD clade</taxon>
        <taxon>Bryopsidales</taxon>
        <taxon>Ostreobineae</taxon>
        <taxon>Ostreobiaceae</taxon>
        <taxon>Ostreobium</taxon>
    </lineage>
</organism>
<sequence length="267" mass="29229">MSSVVAAAVFLLAACLAQQSVIAAASSWQLRAGLTEATLSNLDAQYRGKKEFRSQMKRALRQEDAEQPQEEGESSLCARFPYAVSFRDHNDVHRCDGVLINHNWALTAARCVDPDIPYSAGGTPIVVIGSCTLDHAASSHGEIEETLAKEVVIHEKWKGDVADKYDIALVKLSHKSTHQPVGLPTSRDALDMGLNFTALGWHEREDGVVGRELRGAIPIHLVDSKQCKHDELEDLRIGKTLVCAVGGNDEDLCEAEKAKRYVTMRKG</sequence>
<proteinExistence type="predicted"/>
<dbReference type="Proteomes" id="UP000708148">
    <property type="component" value="Unassembled WGS sequence"/>
</dbReference>